<dbReference type="EC" id="4.2.1.1" evidence="2 6"/>
<keyword evidence="9" id="KW-1185">Reference proteome</keyword>
<comment type="similarity">
    <text evidence="1 6">Belongs to the alpha-carbonic anhydrase family.</text>
</comment>
<dbReference type="PANTHER" id="PTHR18952">
    <property type="entry name" value="CARBONIC ANHYDRASE"/>
    <property type="match status" value="1"/>
</dbReference>
<dbReference type="Proteomes" id="UP000887567">
    <property type="component" value="Unplaced"/>
</dbReference>
<name>A0A913WTA9_EXADI</name>
<evidence type="ECO:0000256" key="3">
    <source>
        <dbReference type="ARBA" id="ARBA00022723"/>
    </source>
</evidence>
<keyword evidence="5" id="KW-0325">Glycoprotein</keyword>
<dbReference type="Pfam" id="PF00194">
    <property type="entry name" value="Carb_anhydrase"/>
    <property type="match status" value="1"/>
</dbReference>
<comment type="cofactor">
    <cofactor evidence="6">
        <name>Zn(2+)</name>
        <dbReference type="ChEBI" id="CHEBI:29105"/>
    </cofactor>
</comment>
<dbReference type="OMA" id="HTIWSIT"/>
<keyword evidence="3 6" id="KW-0479">Metal-binding</keyword>
<evidence type="ECO:0000313" key="8">
    <source>
        <dbReference type="EnsemblMetazoa" id="XP_020893798.1"/>
    </source>
</evidence>
<dbReference type="CDD" id="cd00326">
    <property type="entry name" value="alpha_CA"/>
    <property type="match status" value="1"/>
</dbReference>
<dbReference type="PROSITE" id="PS51144">
    <property type="entry name" value="ALPHA_CA_2"/>
    <property type="match status" value="1"/>
</dbReference>
<evidence type="ECO:0000256" key="5">
    <source>
        <dbReference type="ARBA" id="ARBA00023180"/>
    </source>
</evidence>
<keyword evidence="4 6" id="KW-0862">Zinc</keyword>
<dbReference type="RefSeq" id="XP_020893798.1">
    <property type="nucleotide sequence ID" value="XM_021038139.2"/>
</dbReference>
<evidence type="ECO:0000256" key="6">
    <source>
        <dbReference type="RuleBase" id="RU367011"/>
    </source>
</evidence>
<dbReference type="GeneID" id="110232914"/>
<evidence type="ECO:0000313" key="9">
    <source>
        <dbReference type="Proteomes" id="UP000887567"/>
    </source>
</evidence>
<dbReference type="InterPro" id="IPR036398">
    <property type="entry name" value="CA_dom_sf"/>
</dbReference>
<comment type="catalytic activity">
    <reaction evidence="6">
        <text>hydrogencarbonate + H(+) = CO2 + H2O</text>
        <dbReference type="Rhea" id="RHEA:10748"/>
        <dbReference type="ChEBI" id="CHEBI:15377"/>
        <dbReference type="ChEBI" id="CHEBI:15378"/>
        <dbReference type="ChEBI" id="CHEBI:16526"/>
        <dbReference type="ChEBI" id="CHEBI:17544"/>
        <dbReference type="EC" id="4.2.1.1"/>
    </reaction>
</comment>
<protein>
    <recommendedName>
        <fullName evidence="2 6">Carbonic anhydrase</fullName>
        <ecNumber evidence="2 6">4.2.1.1</ecNumber>
    </recommendedName>
</protein>
<sequence length="356" mass="39184">MCISKYLCQKLLTQSRITSKGTVLYLNRSFKKYSKFITGDIMAAKKFIGCLLLAICVQAILAADYDYSTSSGKGPNRWAQLFPNYCNGTKQTPVNIEVSKAQYANLGSLTMTGYETKADVDIKNNGHTFAVTVKPDTFSIKDGGLEGTYKLHSFHLHWGSDASKGSEHTVDDKMYPAELHLVHYNSKYANLSASLAHADGLAVLGIFFEVGDENAALQSFLKYTVNVTNRDSEIKGVSQTQTLKGLLPSNTDHFYRYSGGLTTPTCNEVVTWTVFNKTATMSKAQLDLLRNLQETNTTKLVDNYRPVEPLNGRIIQTTYKADSSTTAKPTGSGPNHLANHLAIIMALMAVTFKIVL</sequence>
<dbReference type="Gene3D" id="3.10.200.10">
    <property type="entry name" value="Alpha carbonic anhydrase"/>
    <property type="match status" value="1"/>
</dbReference>
<dbReference type="PANTHER" id="PTHR18952:SF278">
    <property type="entry name" value="CARBONIC ANHYDRASE"/>
    <property type="match status" value="1"/>
</dbReference>
<dbReference type="OrthoDB" id="5986706at2759"/>
<dbReference type="EnsemblMetazoa" id="XM_021038139.2">
    <property type="protein sequence ID" value="XP_020893798.1"/>
    <property type="gene ID" value="LOC110232914"/>
</dbReference>
<comment type="function">
    <text evidence="6">Reversible hydration of carbon dioxide.</text>
</comment>
<feature type="domain" description="Alpha-carbonic anhydrase" evidence="7">
    <location>
        <begin position="63"/>
        <end position="319"/>
    </location>
</feature>
<evidence type="ECO:0000256" key="2">
    <source>
        <dbReference type="ARBA" id="ARBA00012925"/>
    </source>
</evidence>
<dbReference type="GO" id="GO:0005886">
    <property type="term" value="C:plasma membrane"/>
    <property type="evidence" value="ECO:0007669"/>
    <property type="project" value="TreeGrafter"/>
</dbReference>
<accession>A0A913WTA9</accession>
<reference evidence="8" key="1">
    <citation type="submission" date="2022-11" db="UniProtKB">
        <authorList>
            <consortium name="EnsemblMetazoa"/>
        </authorList>
    </citation>
    <scope>IDENTIFICATION</scope>
</reference>
<evidence type="ECO:0000256" key="1">
    <source>
        <dbReference type="ARBA" id="ARBA00010718"/>
    </source>
</evidence>
<dbReference type="GO" id="GO:0008270">
    <property type="term" value="F:zinc ion binding"/>
    <property type="evidence" value="ECO:0007669"/>
    <property type="project" value="UniProtKB-UniRule"/>
</dbReference>
<dbReference type="SUPFAM" id="SSF51069">
    <property type="entry name" value="Carbonic anhydrase"/>
    <property type="match status" value="1"/>
</dbReference>
<dbReference type="PROSITE" id="PS00162">
    <property type="entry name" value="ALPHA_CA_1"/>
    <property type="match status" value="1"/>
</dbReference>
<organism evidence="8 9">
    <name type="scientific">Exaiptasia diaphana</name>
    <name type="common">Tropical sea anemone</name>
    <name type="synonym">Aiptasia pulchella</name>
    <dbReference type="NCBI Taxonomy" id="2652724"/>
    <lineage>
        <taxon>Eukaryota</taxon>
        <taxon>Metazoa</taxon>
        <taxon>Cnidaria</taxon>
        <taxon>Anthozoa</taxon>
        <taxon>Hexacorallia</taxon>
        <taxon>Actiniaria</taxon>
        <taxon>Aiptasiidae</taxon>
        <taxon>Exaiptasia</taxon>
    </lineage>
</organism>
<proteinExistence type="inferred from homology"/>
<dbReference type="InterPro" id="IPR023561">
    <property type="entry name" value="Carbonic_anhydrase_a-class"/>
</dbReference>
<evidence type="ECO:0000259" key="7">
    <source>
        <dbReference type="PROSITE" id="PS51144"/>
    </source>
</evidence>
<dbReference type="AlphaFoldDB" id="A0A913WTA9"/>
<dbReference type="GO" id="GO:0004089">
    <property type="term" value="F:carbonate dehydratase activity"/>
    <property type="evidence" value="ECO:0007669"/>
    <property type="project" value="UniProtKB-UniRule"/>
</dbReference>
<dbReference type="InterPro" id="IPR018338">
    <property type="entry name" value="Carbonic_anhydrase_a-class_CS"/>
</dbReference>
<dbReference type="InterPro" id="IPR001148">
    <property type="entry name" value="CA_dom"/>
</dbReference>
<keyword evidence="6" id="KW-0456">Lyase</keyword>
<dbReference type="FunFam" id="3.10.200.10:FF:000003">
    <property type="entry name" value="Carbonic anhydrase 12"/>
    <property type="match status" value="1"/>
</dbReference>
<evidence type="ECO:0000256" key="4">
    <source>
        <dbReference type="ARBA" id="ARBA00022833"/>
    </source>
</evidence>
<dbReference type="KEGG" id="epa:110232914"/>
<dbReference type="SMART" id="SM01057">
    <property type="entry name" value="Carb_anhydrase"/>
    <property type="match status" value="1"/>
</dbReference>